<dbReference type="AlphaFoldDB" id="A0A2H3FSX8"/>
<organism evidence="1 2">
    <name type="scientific">Fusarium oxysporum f. sp. radicis-cucumerinum</name>
    <dbReference type="NCBI Taxonomy" id="327505"/>
    <lineage>
        <taxon>Eukaryota</taxon>
        <taxon>Fungi</taxon>
        <taxon>Dikarya</taxon>
        <taxon>Ascomycota</taxon>
        <taxon>Pezizomycotina</taxon>
        <taxon>Sordariomycetes</taxon>
        <taxon>Hypocreomycetidae</taxon>
        <taxon>Hypocreales</taxon>
        <taxon>Nectriaceae</taxon>
        <taxon>Fusarium</taxon>
        <taxon>Fusarium oxysporum species complex</taxon>
    </lineage>
</organism>
<dbReference type="Proteomes" id="UP000219602">
    <property type="component" value="Unassembled WGS sequence"/>
</dbReference>
<sequence>MTLTACSYEFDHAQIPGLWQPLKKEHFAQICENYNKLPIDDVLLEVEEKVKEHLPQLEKLFKECGVEESFALIVLHRHFKLPDGCNQVGRLIDGQFYFMRKVANNALDTSEVYGSKFVLTQRGWCPVEIHEGFESNLRKVNPEFLTAFTKYLLEKNLTSTFGFEYIVPELSTFDTVELGLSGYGLIVISTALAPSFDAPTATTRWVWSHPIYTRKLDCVYFPEEGHKKKDIKPEETYPGDGQVMAAFEKEYHNVY</sequence>
<reference evidence="1 2" key="1">
    <citation type="journal article" date="2016" name="Environ. Microbiol.">
        <title>Effector profiles distinguish formae speciales of Fusarium oxysporum.</title>
        <authorList>
            <person name="van Dam P."/>
            <person name="Fokkens L."/>
            <person name="Schmidt S.M."/>
            <person name="Linmans J.H."/>
            <person name="Kistler H.C."/>
            <person name="Ma L.J."/>
            <person name="Rep M."/>
        </authorList>
    </citation>
    <scope>NUCLEOTIDE SEQUENCE [LARGE SCALE GENOMIC DNA]</scope>
    <source>
        <strain evidence="1 2">Forc016</strain>
    </source>
</reference>
<protein>
    <submittedName>
        <fullName evidence="1">Uncharacterized protein</fullName>
    </submittedName>
</protein>
<proteinExistence type="predicted"/>
<reference evidence="1 2" key="2">
    <citation type="journal article" date="2017" name="Sci. Rep.">
        <title>A mobile pathogenicity chromosome in Fusarium oxysporum for infection of multiple cucurbit species.</title>
        <authorList>
            <person name="van Dam P."/>
            <person name="Fokkens L."/>
            <person name="Ayukawa Y."/>
            <person name="van der Gragt M."/>
            <person name="Ter Horst A."/>
            <person name="Brankovics B."/>
            <person name="Houterman P.M."/>
            <person name="Arie T."/>
            <person name="Rep M."/>
        </authorList>
    </citation>
    <scope>NUCLEOTIDE SEQUENCE [LARGE SCALE GENOMIC DNA]</scope>
    <source>
        <strain evidence="1 2">Forc016</strain>
    </source>
</reference>
<gene>
    <name evidence="1" type="ORF">AU210_016403</name>
</gene>
<dbReference type="EMBL" id="MABQ02000013">
    <property type="protein sequence ID" value="PCD21440.1"/>
    <property type="molecule type" value="Genomic_DNA"/>
</dbReference>
<comment type="caution">
    <text evidence="1">The sequence shown here is derived from an EMBL/GenBank/DDBJ whole genome shotgun (WGS) entry which is preliminary data.</text>
</comment>
<accession>A0A2H3FSX8</accession>
<evidence type="ECO:0000313" key="1">
    <source>
        <dbReference type="EMBL" id="PCD21440.1"/>
    </source>
</evidence>
<name>A0A2H3FSX8_FUSOX</name>
<evidence type="ECO:0000313" key="2">
    <source>
        <dbReference type="Proteomes" id="UP000219602"/>
    </source>
</evidence>